<accession>A0AAX3EGA5</accession>
<name>A0AAX3EGA5_PAEUR</name>
<gene>
    <name evidence="1" type="ORF">NL394_18770</name>
</gene>
<dbReference type="EMBL" id="CP101185">
    <property type="protein sequence ID" value="UYV97060.1"/>
    <property type="molecule type" value="Genomic_DNA"/>
</dbReference>
<dbReference type="Proteomes" id="UP001163293">
    <property type="component" value="Chromosome"/>
</dbReference>
<dbReference type="RefSeq" id="WP_139126921.1">
    <property type="nucleotide sequence ID" value="NZ_BDMH01000040.1"/>
</dbReference>
<evidence type="ECO:0000313" key="2">
    <source>
        <dbReference type="Proteomes" id="UP001163293"/>
    </source>
</evidence>
<protein>
    <submittedName>
        <fullName evidence="1">Uncharacterized protein</fullName>
    </submittedName>
</protein>
<reference evidence="1" key="1">
    <citation type="submission" date="2022-07" db="EMBL/GenBank/DDBJ databases">
        <authorList>
            <person name="Wu T."/>
        </authorList>
    </citation>
    <scope>NUCLEOTIDE SEQUENCE</scope>
    <source>
        <strain evidence="1">SD-1</strain>
    </source>
</reference>
<sequence>MRSRTLDVVGDRKVVGERKVLGERKKDPQGLPMFGMPCGPSWEIFGIRGCTTTLMYDGGTQLSA</sequence>
<evidence type="ECO:0000313" key="1">
    <source>
        <dbReference type="EMBL" id="UYV97060.1"/>
    </source>
</evidence>
<keyword evidence="2" id="KW-1185">Reference proteome</keyword>
<dbReference type="AlphaFoldDB" id="A0AAX3EGA5"/>
<organism evidence="1 2">
    <name type="scientific">Paenarthrobacter ureafaciens</name>
    <dbReference type="NCBI Taxonomy" id="37931"/>
    <lineage>
        <taxon>Bacteria</taxon>
        <taxon>Bacillati</taxon>
        <taxon>Actinomycetota</taxon>
        <taxon>Actinomycetes</taxon>
        <taxon>Micrococcales</taxon>
        <taxon>Micrococcaceae</taxon>
        <taxon>Paenarthrobacter</taxon>
    </lineage>
</organism>
<proteinExistence type="predicted"/>